<sequence length="278" mass="31086">MNAPPISLPALRFFRKIVRGYFRRHFHAVRISGAARFSALAKPDAGPVIVYANHSSWWDPMVSVYLAERLMGARRHYAPMDAAALERYAVLKRMGIFGVEMNSARGAMTFLRTSEAILASGGVVWITPQARFVDSRARPLEFKPGLSILASRVAVSTGWCTVVPLAIEYPFWDERLPECLLHFGEPLKVDSPQDSEKLQQELVQSLETAMNTLRFIAIQRDARNFDTLAHGKLGTGGFYGGWQKLKSSLTGRPYQAEHTVLPEYGRDVASCKERGDDL</sequence>
<organism evidence="2">
    <name type="scientific">Tunturiibacter empetritectus</name>
    <dbReference type="NCBI Taxonomy" id="3069691"/>
    <lineage>
        <taxon>Bacteria</taxon>
        <taxon>Pseudomonadati</taxon>
        <taxon>Acidobacteriota</taxon>
        <taxon>Terriglobia</taxon>
        <taxon>Terriglobales</taxon>
        <taxon>Acidobacteriaceae</taxon>
        <taxon>Tunturiibacter</taxon>
    </lineage>
</organism>
<dbReference type="SUPFAM" id="SSF69593">
    <property type="entry name" value="Glycerol-3-phosphate (1)-acyltransferase"/>
    <property type="match status" value="1"/>
</dbReference>
<dbReference type="KEGG" id="temp:RBB75_19250"/>
<keyword evidence="2" id="KW-0012">Acyltransferase</keyword>
<reference evidence="2" key="1">
    <citation type="submission" date="2023-08" db="EMBL/GenBank/DDBJ databases">
        <authorList>
            <person name="Messyasz A."/>
            <person name="Mannisto M.K."/>
            <person name="Kerkhof L.J."/>
            <person name="Haggblom M."/>
        </authorList>
    </citation>
    <scope>NUCLEOTIDE SEQUENCE</scope>
    <source>
        <strain evidence="2">M8UP23</strain>
    </source>
</reference>
<protein>
    <submittedName>
        <fullName evidence="2">Lysophospholipid acyltransferase family protein</fullName>
    </submittedName>
</protein>
<dbReference type="Pfam" id="PF01553">
    <property type="entry name" value="Acyltransferase"/>
    <property type="match status" value="1"/>
</dbReference>
<name>A0AAU7ZJC9_9BACT</name>
<dbReference type="AlphaFoldDB" id="A0AAU7ZJC9"/>
<dbReference type="SMART" id="SM00563">
    <property type="entry name" value="PlsC"/>
    <property type="match status" value="1"/>
</dbReference>
<accession>A0AAU7ZJC9</accession>
<feature type="domain" description="Phospholipid/glycerol acyltransferase" evidence="1">
    <location>
        <begin position="48"/>
        <end position="170"/>
    </location>
</feature>
<dbReference type="GO" id="GO:0016746">
    <property type="term" value="F:acyltransferase activity"/>
    <property type="evidence" value="ECO:0007669"/>
    <property type="project" value="UniProtKB-KW"/>
</dbReference>
<keyword evidence="2" id="KW-0808">Transferase</keyword>
<gene>
    <name evidence="2" type="ORF">RBB75_19250</name>
</gene>
<evidence type="ECO:0000259" key="1">
    <source>
        <dbReference type="SMART" id="SM00563"/>
    </source>
</evidence>
<dbReference type="RefSeq" id="WP_353070418.1">
    <property type="nucleotide sequence ID" value="NZ_CP132932.1"/>
</dbReference>
<dbReference type="CDD" id="cd06551">
    <property type="entry name" value="LPLAT"/>
    <property type="match status" value="1"/>
</dbReference>
<evidence type="ECO:0000313" key="2">
    <source>
        <dbReference type="EMBL" id="XCB28763.1"/>
    </source>
</evidence>
<proteinExistence type="predicted"/>
<dbReference type="InterPro" id="IPR002123">
    <property type="entry name" value="Plipid/glycerol_acylTrfase"/>
</dbReference>
<dbReference type="EMBL" id="CP132932">
    <property type="protein sequence ID" value="XCB28763.1"/>
    <property type="molecule type" value="Genomic_DNA"/>
</dbReference>
<reference evidence="2" key="2">
    <citation type="journal article" date="2024" name="Environ. Microbiol.">
        <title>Genome analysis and description of Tunturibacter gen. nov. expands the diversity of Terriglobia in tundra soils.</title>
        <authorList>
            <person name="Messyasz A."/>
            <person name="Mannisto M.K."/>
            <person name="Kerkhof L.J."/>
            <person name="Haggblom M.M."/>
        </authorList>
    </citation>
    <scope>NUCLEOTIDE SEQUENCE</scope>
    <source>
        <strain evidence="2">M8UP23</strain>
    </source>
</reference>